<dbReference type="SUPFAM" id="SSF53448">
    <property type="entry name" value="Nucleotide-diphospho-sugar transferases"/>
    <property type="match status" value="1"/>
</dbReference>
<dbReference type="EMBL" id="SGXA01000001">
    <property type="protein sequence ID" value="RZS75290.1"/>
    <property type="molecule type" value="Genomic_DNA"/>
</dbReference>
<feature type="domain" description="Glycosyltransferase 2-like" evidence="1">
    <location>
        <begin position="5"/>
        <end position="124"/>
    </location>
</feature>
<dbReference type="AlphaFoldDB" id="A0A4Q7N108"/>
<dbReference type="OrthoDB" id="635429at2"/>
<accession>A0A4Q7N108</accession>
<sequence>MPRFSIILPVRNGGEYAKECVNSILSQTLNDFNLVVLDNCSTDRTVEWLESLHDERIVIHKADRSLSIEENWARIKDVSRNEFMTMIGHDDLLLPNYLEEMQSIINRFPNATLYQTHFNYINATGGLIRPCLPMDEQQYVQDFLAAQMQRKIDSTGTGYMMRSSQYDEVGGIPPNYPNLIFADFALWVRLMAKGYKITSSKNCFSYRVHQSVSATTNAEAFMKAFGIYAKEIDLLQQKDPAVQQAVRSYGREFLLLWCESLSHRLLKTPLNKRSMLVSDLMKKFMEFAGELIPGQSFEPGAVFRIKLAEWLDSNTLTRNLFQWYKK</sequence>
<dbReference type="InterPro" id="IPR001173">
    <property type="entry name" value="Glyco_trans_2-like"/>
</dbReference>
<evidence type="ECO:0000313" key="3">
    <source>
        <dbReference type="Proteomes" id="UP000293874"/>
    </source>
</evidence>
<protein>
    <submittedName>
        <fullName evidence="2">Glycosyl transferase family 2</fullName>
    </submittedName>
</protein>
<dbReference type="InterPro" id="IPR029044">
    <property type="entry name" value="Nucleotide-diphossugar_trans"/>
</dbReference>
<dbReference type="Proteomes" id="UP000293874">
    <property type="component" value="Unassembled WGS sequence"/>
</dbReference>
<evidence type="ECO:0000313" key="2">
    <source>
        <dbReference type="EMBL" id="RZS75290.1"/>
    </source>
</evidence>
<comment type="caution">
    <text evidence="2">The sequence shown here is derived from an EMBL/GenBank/DDBJ whole genome shotgun (WGS) entry which is preliminary data.</text>
</comment>
<evidence type="ECO:0000259" key="1">
    <source>
        <dbReference type="Pfam" id="PF00535"/>
    </source>
</evidence>
<dbReference type="Gene3D" id="3.90.550.10">
    <property type="entry name" value="Spore Coat Polysaccharide Biosynthesis Protein SpsA, Chain A"/>
    <property type="match status" value="1"/>
</dbReference>
<keyword evidence="3" id="KW-1185">Reference proteome</keyword>
<gene>
    <name evidence="2" type="ORF">EV199_1153</name>
</gene>
<dbReference type="RefSeq" id="WP_130539669.1">
    <property type="nucleotide sequence ID" value="NZ_CP042431.1"/>
</dbReference>
<dbReference type="InterPro" id="IPR050834">
    <property type="entry name" value="Glycosyltransf_2"/>
</dbReference>
<proteinExistence type="predicted"/>
<keyword evidence="2" id="KW-0808">Transferase</keyword>
<name>A0A4Q7N108_9BACT</name>
<dbReference type="Pfam" id="PF00535">
    <property type="entry name" value="Glycos_transf_2"/>
    <property type="match status" value="1"/>
</dbReference>
<reference evidence="2 3" key="1">
    <citation type="submission" date="2019-02" db="EMBL/GenBank/DDBJ databases">
        <title>Genomic Encyclopedia of Type Strains, Phase IV (KMG-IV): sequencing the most valuable type-strain genomes for metagenomic binning, comparative biology and taxonomic classification.</title>
        <authorList>
            <person name="Goeker M."/>
        </authorList>
    </citation>
    <scope>NUCLEOTIDE SEQUENCE [LARGE SCALE GENOMIC DNA]</scope>
    <source>
        <strain evidence="2 3">DSM 18116</strain>
    </source>
</reference>
<dbReference type="PANTHER" id="PTHR43685">
    <property type="entry name" value="GLYCOSYLTRANSFERASE"/>
    <property type="match status" value="1"/>
</dbReference>
<organism evidence="2 3">
    <name type="scientific">Pseudobacter ginsenosidimutans</name>
    <dbReference type="NCBI Taxonomy" id="661488"/>
    <lineage>
        <taxon>Bacteria</taxon>
        <taxon>Pseudomonadati</taxon>
        <taxon>Bacteroidota</taxon>
        <taxon>Chitinophagia</taxon>
        <taxon>Chitinophagales</taxon>
        <taxon>Chitinophagaceae</taxon>
        <taxon>Pseudobacter</taxon>
    </lineage>
</organism>
<dbReference type="GO" id="GO:0016740">
    <property type="term" value="F:transferase activity"/>
    <property type="evidence" value="ECO:0007669"/>
    <property type="project" value="UniProtKB-KW"/>
</dbReference>
<dbReference type="PANTHER" id="PTHR43685:SF2">
    <property type="entry name" value="GLYCOSYLTRANSFERASE 2-LIKE DOMAIN-CONTAINING PROTEIN"/>
    <property type="match status" value="1"/>
</dbReference>